<dbReference type="InterPro" id="IPR003593">
    <property type="entry name" value="AAA+_ATPase"/>
</dbReference>
<dbReference type="PANTHER" id="PTHR43394:SF1">
    <property type="entry name" value="ATP-BINDING CASSETTE SUB-FAMILY B MEMBER 10, MITOCHONDRIAL"/>
    <property type="match status" value="1"/>
</dbReference>
<keyword evidence="13" id="KW-1185">Reference proteome</keyword>
<dbReference type="Proteomes" id="UP000198984">
    <property type="component" value="Unassembled WGS sequence"/>
</dbReference>
<organism evidence="12 13">
    <name type="scientific">Chitinophaga rupis</name>
    <dbReference type="NCBI Taxonomy" id="573321"/>
    <lineage>
        <taxon>Bacteria</taxon>
        <taxon>Pseudomonadati</taxon>
        <taxon>Bacteroidota</taxon>
        <taxon>Chitinophagia</taxon>
        <taxon>Chitinophagales</taxon>
        <taxon>Chitinophagaceae</taxon>
        <taxon>Chitinophaga</taxon>
    </lineage>
</organism>
<protein>
    <submittedName>
        <fullName evidence="12">ATP-binding cassette, subfamily B</fullName>
    </submittedName>
</protein>
<dbReference type="InterPro" id="IPR003439">
    <property type="entry name" value="ABC_transporter-like_ATP-bd"/>
</dbReference>
<proteinExistence type="predicted"/>
<dbReference type="PROSITE" id="PS50929">
    <property type="entry name" value="ABC_TM1F"/>
    <property type="match status" value="1"/>
</dbReference>
<dbReference type="RefSeq" id="WP_202909361.1">
    <property type="nucleotide sequence ID" value="NZ_FOBB01000008.1"/>
</dbReference>
<evidence type="ECO:0000313" key="12">
    <source>
        <dbReference type="EMBL" id="SEN17246.1"/>
    </source>
</evidence>
<dbReference type="PROSITE" id="PS00211">
    <property type="entry name" value="ABC_TRANSPORTER_1"/>
    <property type="match status" value="1"/>
</dbReference>
<dbReference type="InterPro" id="IPR036640">
    <property type="entry name" value="ABC1_TM_sf"/>
</dbReference>
<evidence type="ECO:0000256" key="1">
    <source>
        <dbReference type="ARBA" id="ARBA00004651"/>
    </source>
</evidence>
<evidence type="ECO:0000259" key="11">
    <source>
        <dbReference type="PROSITE" id="PS50990"/>
    </source>
</evidence>
<keyword evidence="3" id="KW-0547">Nucleotide-binding</keyword>
<evidence type="ECO:0000256" key="5">
    <source>
        <dbReference type="ARBA" id="ARBA00022840"/>
    </source>
</evidence>
<feature type="transmembrane region" description="Helical" evidence="8">
    <location>
        <begin position="236"/>
        <end position="254"/>
    </location>
</feature>
<dbReference type="GO" id="GO:0006508">
    <property type="term" value="P:proteolysis"/>
    <property type="evidence" value="ECO:0007669"/>
    <property type="project" value="InterPro"/>
</dbReference>
<dbReference type="PROSITE" id="PS50893">
    <property type="entry name" value="ABC_TRANSPORTER_2"/>
    <property type="match status" value="1"/>
</dbReference>
<evidence type="ECO:0000313" key="13">
    <source>
        <dbReference type="Proteomes" id="UP000198984"/>
    </source>
</evidence>
<dbReference type="InterPro" id="IPR027417">
    <property type="entry name" value="P-loop_NTPase"/>
</dbReference>
<evidence type="ECO:0000256" key="6">
    <source>
        <dbReference type="ARBA" id="ARBA00022989"/>
    </source>
</evidence>
<dbReference type="Gene3D" id="1.20.1560.10">
    <property type="entry name" value="ABC transporter type 1, transmembrane domain"/>
    <property type="match status" value="1"/>
</dbReference>
<evidence type="ECO:0000256" key="8">
    <source>
        <dbReference type="SAM" id="Phobius"/>
    </source>
</evidence>
<dbReference type="EMBL" id="FOBB01000008">
    <property type="protein sequence ID" value="SEN17246.1"/>
    <property type="molecule type" value="Genomic_DNA"/>
</dbReference>
<dbReference type="FunFam" id="3.40.50.300:FF:000218">
    <property type="entry name" value="Multidrug ABC transporter ATP-binding protein"/>
    <property type="match status" value="1"/>
</dbReference>
<dbReference type="CDD" id="cd18571">
    <property type="entry name" value="ABC_6TM_peptidase_like"/>
    <property type="match status" value="1"/>
</dbReference>
<gene>
    <name evidence="12" type="ORF">SAMN04488505_108251</name>
</gene>
<feature type="domain" description="ABC transmembrane type-1" evidence="10">
    <location>
        <begin position="178"/>
        <end position="457"/>
    </location>
</feature>
<dbReference type="GO" id="GO:0005524">
    <property type="term" value="F:ATP binding"/>
    <property type="evidence" value="ECO:0007669"/>
    <property type="project" value="UniProtKB-KW"/>
</dbReference>
<dbReference type="Pfam" id="PF00005">
    <property type="entry name" value="ABC_tran"/>
    <property type="match status" value="1"/>
</dbReference>
<evidence type="ECO:0000256" key="4">
    <source>
        <dbReference type="ARBA" id="ARBA00022801"/>
    </source>
</evidence>
<reference evidence="12 13" key="1">
    <citation type="submission" date="2016-10" db="EMBL/GenBank/DDBJ databases">
        <authorList>
            <person name="de Groot N.N."/>
        </authorList>
    </citation>
    <scope>NUCLEOTIDE SEQUENCE [LARGE SCALE GENOMIC DNA]</scope>
    <source>
        <strain evidence="12 13">DSM 21039</strain>
    </source>
</reference>
<dbReference type="GO" id="GO:0015421">
    <property type="term" value="F:ABC-type oligopeptide transporter activity"/>
    <property type="evidence" value="ECO:0007669"/>
    <property type="project" value="TreeGrafter"/>
</dbReference>
<dbReference type="InterPro" id="IPR039421">
    <property type="entry name" value="Type_1_exporter"/>
</dbReference>
<dbReference type="GO" id="GO:0008233">
    <property type="term" value="F:peptidase activity"/>
    <property type="evidence" value="ECO:0007669"/>
    <property type="project" value="InterPro"/>
</dbReference>
<keyword evidence="6 8" id="KW-1133">Transmembrane helix</keyword>
<keyword evidence="2 8" id="KW-0812">Transmembrane</keyword>
<keyword evidence="4" id="KW-0378">Hydrolase</keyword>
<evidence type="ECO:0000256" key="2">
    <source>
        <dbReference type="ARBA" id="ARBA00022692"/>
    </source>
</evidence>
<dbReference type="Pfam" id="PF03412">
    <property type="entry name" value="Peptidase_C39"/>
    <property type="match status" value="1"/>
</dbReference>
<dbReference type="SUPFAM" id="SSF90123">
    <property type="entry name" value="ABC transporter transmembrane region"/>
    <property type="match status" value="1"/>
</dbReference>
<keyword evidence="5 12" id="KW-0067">ATP-binding</keyword>
<dbReference type="Gene3D" id="3.90.70.10">
    <property type="entry name" value="Cysteine proteinases"/>
    <property type="match status" value="1"/>
</dbReference>
<dbReference type="GO" id="GO:0005886">
    <property type="term" value="C:plasma membrane"/>
    <property type="evidence" value="ECO:0007669"/>
    <property type="project" value="UniProtKB-SubCell"/>
</dbReference>
<sequence length="733" mass="83450">MKNKQNTPQIPAFGSGVAALYLVTAYYGKVYTEAAFLRFTGLHRNVTQITRISEAAEKLGFRARCIKPAFRQLQKEVPFPCIGKLQNRYVLLMRSPRWQPFGSYRLHDLESNTVTRYSARALKELWNTFTEEDTILMLEPSFNFDQQLKEEVTGTSSRLSWRLVMGYFRQSRWLGAQVFMALLLTAFLQLIFPFLMQATVDIGISMQSMSYIQVILAAECMLIFSLVTADFIRSRLLLHISTIANIAILSDFWIKLTRLPLSYFDRQHTGEIMQRVQDNRQIQSFFTGPALNTLFALLNFVVFAVVLMMYHLQLFLVFCAGMVLYFLWMGLFLRIRRKINYQLFHASSTENNATLQMVQGMQEIRLQNAGQLKRWEWETVQAKIFRLNFKNLTYGQLQTMGAVFINQGKNVAVTFMVATLVIQGKLTLGAMLAIQYIIGQLSGPVEQFIGFVQVAQDTKISIERLNEVHRMKDEEDSALALRDELPEDRTITLQQVSFSYPGNTQVPVLHNVQLEIPEGKTTAIVGVSGSGKTTLLKLLLKFYDGYSGNITIGGQPFEEINPSFWRKNCGAVLQDGYVFNDTIARNIAVEYETPDQERLIAACKTANLLPFIESLPDGFDTRLGMDGMGMSQGQKQRLLIARAVYKDPAYLFFDESTNALDANNEQIIMNNLQAFFRNRTVIVVAHRLSTVKNADRIIVLHKGCIIEEGSHQSLSSLRGTYFELVRNQLELGV</sequence>
<feature type="transmembrane region" description="Helical" evidence="8">
    <location>
        <begin position="208"/>
        <end position="229"/>
    </location>
</feature>
<feature type="transmembrane region" description="Helical" evidence="8">
    <location>
        <begin position="314"/>
        <end position="333"/>
    </location>
</feature>
<dbReference type="AlphaFoldDB" id="A0A1H8ECU9"/>
<feature type="transmembrane region" description="Helical" evidence="8">
    <location>
        <begin position="173"/>
        <end position="196"/>
    </location>
</feature>
<dbReference type="STRING" id="573321.SAMN04488505_108251"/>
<dbReference type="SUPFAM" id="SSF52540">
    <property type="entry name" value="P-loop containing nucleoside triphosphate hydrolases"/>
    <property type="match status" value="1"/>
</dbReference>
<evidence type="ECO:0000259" key="10">
    <source>
        <dbReference type="PROSITE" id="PS50929"/>
    </source>
</evidence>
<dbReference type="GO" id="GO:0016887">
    <property type="term" value="F:ATP hydrolysis activity"/>
    <property type="evidence" value="ECO:0007669"/>
    <property type="project" value="InterPro"/>
</dbReference>
<evidence type="ECO:0000259" key="9">
    <source>
        <dbReference type="PROSITE" id="PS50893"/>
    </source>
</evidence>
<name>A0A1H8ECU9_9BACT</name>
<dbReference type="SMART" id="SM00382">
    <property type="entry name" value="AAA"/>
    <property type="match status" value="1"/>
</dbReference>
<comment type="subcellular location">
    <subcellularLocation>
        <location evidence="1">Cell membrane</location>
        <topology evidence="1">Multi-pass membrane protein</topology>
    </subcellularLocation>
</comment>
<feature type="domain" description="ABC transporter" evidence="9">
    <location>
        <begin position="491"/>
        <end position="727"/>
    </location>
</feature>
<feature type="transmembrane region" description="Helical" evidence="8">
    <location>
        <begin position="285"/>
        <end position="307"/>
    </location>
</feature>
<evidence type="ECO:0000256" key="7">
    <source>
        <dbReference type="ARBA" id="ARBA00023136"/>
    </source>
</evidence>
<dbReference type="InterPro" id="IPR005074">
    <property type="entry name" value="Peptidase_C39"/>
</dbReference>
<dbReference type="Gene3D" id="3.40.50.300">
    <property type="entry name" value="P-loop containing nucleotide triphosphate hydrolases"/>
    <property type="match status" value="1"/>
</dbReference>
<accession>A0A1H8ECU9</accession>
<dbReference type="PANTHER" id="PTHR43394">
    <property type="entry name" value="ATP-DEPENDENT PERMEASE MDL1, MITOCHONDRIAL"/>
    <property type="match status" value="1"/>
</dbReference>
<dbReference type="InterPro" id="IPR011527">
    <property type="entry name" value="ABC1_TM_dom"/>
</dbReference>
<dbReference type="InterPro" id="IPR017871">
    <property type="entry name" value="ABC_transporter-like_CS"/>
</dbReference>
<dbReference type="Pfam" id="PF00664">
    <property type="entry name" value="ABC_membrane"/>
    <property type="match status" value="1"/>
</dbReference>
<feature type="domain" description="Peptidase C39" evidence="11">
    <location>
        <begin position="9"/>
        <end position="133"/>
    </location>
</feature>
<dbReference type="PROSITE" id="PS50990">
    <property type="entry name" value="PEPTIDASE_C39"/>
    <property type="match status" value="1"/>
</dbReference>
<keyword evidence="7 8" id="KW-0472">Membrane</keyword>
<evidence type="ECO:0000256" key="3">
    <source>
        <dbReference type="ARBA" id="ARBA00022741"/>
    </source>
</evidence>